<sequence>MRERESKRTYSQAQRVTEKVHEISQQQQQQQQSSSSSRRDFEDVGICVEPAAARRRCDCDCDGDGDVHLQQSAISNNVKLRATTTTTTIQIKKWVSGGNNKSKTVISHLAIVQLAVL</sequence>
<reference evidence="2 3" key="1">
    <citation type="journal article" date="2007" name="Nature">
        <title>Evolution of genes and genomes on the Drosophila phylogeny.</title>
        <authorList>
            <consortium name="Drosophila 12 Genomes Consortium"/>
            <person name="Clark A.G."/>
            <person name="Eisen M.B."/>
            <person name="Smith D.R."/>
            <person name="Bergman C.M."/>
            <person name="Oliver B."/>
            <person name="Markow T.A."/>
            <person name="Kaufman T.C."/>
            <person name="Kellis M."/>
            <person name="Gelbart W."/>
            <person name="Iyer V.N."/>
            <person name="Pollard D.A."/>
            <person name="Sackton T.B."/>
            <person name="Larracuente A.M."/>
            <person name="Singh N.D."/>
            <person name="Abad J.P."/>
            <person name="Abt D.N."/>
            <person name="Adryan B."/>
            <person name="Aguade M."/>
            <person name="Akashi H."/>
            <person name="Anderson W.W."/>
            <person name="Aquadro C.F."/>
            <person name="Ardell D.H."/>
            <person name="Arguello R."/>
            <person name="Artieri C.G."/>
            <person name="Barbash D.A."/>
            <person name="Barker D."/>
            <person name="Barsanti P."/>
            <person name="Batterham P."/>
            <person name="Batzoglou S."/>
            <person name="Begun D."/>
            <person name="Bhutkar A."/>
            <person name="Blanco E."/>
            <person name="Bosak S.A."/>
            <person name="Bradley R.K."/>
            <person name="Brand A.D."/>
            <person name="Brent M.R."/>
            <person name="Brooks A.N."/>
            <person name="Brown R.H."/>
            <person name="Butlin R.K."/>
            <person name="Caggese C."/>
            <person name="Calvi B.R."/>
            <person name="Bernardo de Carvalho A."/>
            <person name="Caspi A."/>
            <person name="Castrezana S."/>
            <person name="Celniker S.E."/>
            <person name="Chang J.L."/>
            <person name="Chapple C."/>
            <person name="Chatterji S."/>
            <person name="Chinwalla A."/>
            <person name="Civetta A."/>
            <person name="Clifton S.W."/>
            <person name="Comeron J.M."/>
            <person name="Costello J.C."/>
            <person name="Coyne J.A."/>
            <person name="Daub J."/>
            <person name="David R.G."/>
            <person name="Delcher A.L."/>
            <person name="Delehaunty K."/>
            <person name="Do C.B."/>
            <person name="Ebling H."/>
            <person name="Edwards K."/>
            <person name="Eickbush T."/>
            <person name="Evans J.D."/>
            <person name="Filipski A."/>
            <person name="Findeiss S."/>
            <person name="Freyhult E."/>
            <person name="Fulton L."/>
            <person name="Fulton R."/>
            <person name="Garcia A.C."/>
            <person name="Gardiner A."/>
            <person name="Garfield D.A."/>
            <person name="Garvin B.E."/>
            <person name="Gibson G."/>
            <person name="Gilbert D."/>
            <person name="Gnerre S."/>
            <person name="Godfrey J."/>
            <person name="Good R."/>
            <person name="Gotea V."/>
            <person name="Gravely B."/>
            <person name="Greenberg A.J."/>
            <person name="Griffiths-Jones S."/>
            <person name="Gross S."/>
            <person name="Guigo R."/>
            <person name="Gustafson E.A."/>
            <person name="Haerty W."/>
            <person name="Hahn M.W."/>
            <person name="Halligan D.L."/>
            <person name="Halpern A.L."/>
            <person name="Halter G.M."/>
            <person name="Han M.V."/>
            <person name="Heger A."/>
            <person name="Hillier L."/>
            <person name="Hinrichs A.S."/>
            <person name="Holmes I."/>
            <person name="Hoskins R.A."/>
            <person name="Hubisz M.J."/>
            <person name="Hultmark D."/>
            <person name="Huntley M.A."/>
            <person name="Jaffe D.B."/>
            <person name="Jagadeeshan S."/>
            <person name="Jeck W.R."/>
            <person name="Johnson J."/>
            <person name="Jones C.D."/>
            <person name="Jordan W.C."/>
            <person name="Karpen G.H."/>
            <person name="Kataoka E."/>
            <person name="Keightley P.D."/>
            <person name="Kheradpour P."/>
            <person name="Kirkness E.F."/>
            <person name="Koerich L.B."/>
            <person name="Kristiansen K."/>
            <person name="Kudrna D."/>
            <person name="Kulathinal R.J."/>
            <person name="Kumar S."/>
            <person name="Kwok R."/>
            <person name="Lander E."/>
            <person name="Langley C.H."/>
            <person name="Lapoint R."/>
            <person name="Lazzaro B.P."/>
            <person name="Lee S.J."/>
            <person name="Levesque L."/>
            <person name="Li R."/>
            <person name="Lin C.F."/>
            <person name="Lin M.F."/>
            <person name="Lindblad-Toh K."/>
            <person name="Llopart A."/>
            <person name="Long M."/>
            <person name="Low L."/>
            <person name="Lozovsky E."/>
            <person name="Lu J."/>
            <person name="Luo M."/>
            <person name="Machado C.A."/>
            <person name="Makalowski W."/>
            <person name="Marzo M."/>
            <person name="Matsuda M."/>
            <person name="Matzkin L."/>
            <person name="McAllister B."/>
            <person name="McBride C.S."/>
            <person name="McKernan B."/>
            <person name="McKernan K."/>
            <person name="Mendez-Lago M."/>
            <person name="Minx P."/>
            <person name="Mollenhauer M.U."/>
            <person name="Montooth K."/>
            <person name="Mount S.M."/>
            <person name="Mu X."/>
            <person name="Myers E."/>
            <person name="Negre B."/>
            <person name="Newfeld S."/>
            <person name="Nielsen R."/>
            <person name="Noor M.A."/>
            <person name="O'Grady P."/>
            <person name="Pachter L."/>
            <person name="Papaceit M."/>
            <person name="Parisi M.J."/>
            <person name="Parisi M."/>
            <person name="Parts L."/>
            <person name="Pedersen J.S."/>
            <person name="Pesole G."/>
            <person name="Phillippy A.M."/>
            <person name="Ponting C.P."/>
            <person name="Pop M."/>
            <person name="Porcelli D."/>
            <person name="Powell J.R."/>
            <person name="Prohaska S."/>
            <person name="Pruitt K."/>
            <person name="Puig M."/>
            <person name="Quesneville H."/>
            <person name="Ram K.R."/>
            <person name="Rand D."/>
            <person name="Rasmussen M.D."/>
            <person name="Reed L.K."/>
            <person name="Reenan R."/>
            <person name="Reily A."/>
            <person name="Remington K.A."/>
            <person name="Rieger T.T."/>
            <person name="Ritchie M.G."/>
            <person name="Robin C."/>
            <person name="Rogers Y.H."/>
            <person name="Rohde C."/>
            <person name="Rozas J."/>
            <person name="Rubenfield M.J."/>
            <person name="Ruiz A."/>
            <person name="Russo S."/>
            <person name="Salzberg S.L."/>
            <person name="Sanchez-Gracia A."/>
            <person name="Saranga D.J."/>
            <person name="Sato H."/>
            <person name="Schaeffer S.W."/>
            <person name="Schatz M.C."/>
            <person name="Schlenke T."/>
            <person name="Schwartz R."/>
            <person name="Segarra C."/>
            <person name="Singh R.S."/>
            <person name="Sirot L."/>
            <person name="Sirota M."/>
            <person name="Sisneros N.B."/>
            <person name="Smith C.D."/>
            <person name="Smith T.F."/>
            <person name="Spieth J."/>
            <person name="Stage D.E."/>
            <person name="Stark A."/>
            <person name="Stephan W."/>
            <person name="Strausberg R.L."/>
            <person name="Strempel S."/>
            <person name="Sturgill D."/>
            <person name="Sutton G."/>
            <person name="Sutton G.G."/>
            <person name="Tao W."/>
            <person name="Teichmann S."/>
            <person name="Tobari Y.N."/>
            <person name="Tomimura Y."/>
            <person name="Tsolas J.M."/>
            <person name="Valente V.L."/>
            <person name="Venter E."/>
            <person name="Venter J.C."/>
            <person name="Vicario S."/>
            <person name="Vieira F.G."/>
            <person name="Vilella A.J."/>
            <person name="Villasante A."/>
            <person name="Walenz B."/>
            <person name="Wang J."/>
            <person name="Wasserman M."/>
            <person name="Watts T."/>
            <person name="Wilson D."/>
            <person name="Wilson R.K."/>
            <person name="Wing R.A."/>
            <person name="Wolfner M.F."/>
            <person name="Wong A."/>
            <person name="Wong G.K."/>
            <person name="Wu C.I."/>
            <person name="Wu G."/>
            <person name="Yamamoto D."/>
            <person name="Yang H.P."/>
            <person name="Yang S.P."/>
            <person name="Yorke J.A."/>
            <person name="Yoshida K."/>
            <person name="Zdobnov E."/>
            <person name="Zhang P."/>
            <person name="Zhang Y."/>
            <person name="Zimin A.V."/>
            <person name="Baldwin J."/>
            <person name="Abdouelleil A."/>
            <person name="Abdulkadir J."/>
            <person name="Abebe A."/>
            <person name="Abera B."/>
            <person name="Abreu J."/>
            <person name="Acer S.C."/>
            <person name="Aftuck L."/>
            <person name="Alexander A."/>
            <person name="An P."/>
            <person name="Anderson E."/>
            <person name="Anderson S."/>
            <person name="Arachi H."/>
            <person name="Azer M."/>
            <person name="Bachantsang P."/>
            <person name="Barry A."/>
            <person name="Bayul T."/>
            <person name="Berlin A."/>
            <person name="Bessette D."/>
            <person name="Bloom T."/>
            <person name="Blye J."/>
            <person name="Boguslavskiy L."/>
            <person name="Bonnet C."/>
            <person name="Boukhgalter B."/>
            <person name="Bourzgui I."/>
            <person name="Brown A."/>
            <person name="Cahill P."/>
            <person name="Channer S."/>
            <person name="Cheshatsang Y."/>
            <person name="Chuda L."/>
            <person name="Citroen M."/>
            <person name="Collymore A."/>
            <person name="Cooke P."/>
            <person name="Costello M."/>
            <person name="D'Aco K."/>
            <person name="Daza R."/>
            <person name="De Haan G."/>
            <person name="DeGray S."/>
            <person name="DeMaso C."/>
            <person name="Dhargay N."/>
            <person name="Dooley K."/>
            <person name="Dooley E."/>
            <person name="Doricent M."/>
            <person name="Dorje P."/>
            <person name="Dorjee K."/>
            <person name="Dupes A."/>
            <person name="Elong R."/>
            <person name="Falk J."/>
            <person name="Farina A."/>
            <person name="Faro S."/>
            <person name="Ferguson D."/>
            <person name="Fisher S."/>
            <person name="Foley C.D."/>
            <person name="Franke A."/>
            <person name="Friedrich D."/>
            <person name="Gadbois L."/>
            <person name="Gearin G."/>
            <person name="Gearin C.R."/>
            <person name="Giannoukos G."/>
            <person name="Goode T."/>
            <person name="Graham J."/>
            <person name="Grandbois E."/>
            <person name="Grewal S."/>
            <person name="Gyaltsen K."/>
            <person name="Hafez N."/>
            <person name="Hagos B."/>
            <person name="Hall J."/>
            <person name="Henson C."/>
            <person name="Hollinger A."/>
            <person name="Honan T."/>
            <person name="Huard M.D."/>
            <person name="Hughes L."/>
            <person name="Hurhula B."/>
            <person name="Husby M.E."/>
            <person name="Kamat A."/>
            <person name="Kanga B."/>
            <person name="Kashin S."/>
            <person name="Khazanovich D."/>
            <person name="Kisner P."/>
            <person name="Lance K."/>
            <person name="Lara M."/>
            <person name="Lee W."/>
            <person name="Lennon N."/>
            <person name="Letendre F."/>
            <person name="LeVine R."/>
            <person name="Lipovsky A."/>
            <person name="Liu X."/>
            <person name="Liu J."/>
            <person name="Liu S."/>
            <person name="Lokyitsang T."/>
            <person name="Lokyitsang Y."/>
            <person name="Lubonja R."/>
            <person name="Lui A."/>
            <person name="MacDonald P."/>
            <person name="Magnisalis V."/>
            <person name="Maru K."/>
            <person name="Matthews C."/>
            <person name="McCusker W."/>
            <person name="McDonough S."/>
            <person name="Mehta T."/>
            <person name="Meldrim J."/>
            <person name="Meneus L."/>
            <person name="Mihai O."/>
            <person name="Mihalev A."/>
            <person name="Mihova T."/>
            <person name="Mittelman R."/>
            <person name="Mlenga V."/>
            <person name="Montmayeur A."/>
            <person name="Mulrain L."/>
            <person name="Navidi A."/>
            <person name="Naylor J."/>
            <person name="Negash T."/>
            <person name="Nguyen T."/>
            <person name="Nguyen N."/>
            <person name="Nicol R."/>
            <person name="Norbu C."/>
            <person name="Norbu N."/>
            <person name="Novod N."/>
            <person name="O'Neill B."/>
            <person name="Osman S."/>
            <person name="Markiewicz E."/>
            <person name="Oyono O.L."/>
            <person name="Patti C."/>
            <person name="Phunkhang P."/>
            <person name="Pierre F."/>
            <person name="Priest M."/>
            <person name="Raghuraman S."/>
            <person name="Rege F."/>
            <person name="Reyes R."/>
            <person name="Rise C."/>
            <person name="Rogov P."/>
            <person name="Ross K."/>
            <person name="Ryan E."/>
            <person name="Settipalli S."/>
            <person name="Shea T."/>
            <person name="Sherpa N."/>
            <person name="Shi L."/>
            <person name="Shih D."/>
            <person name="Sparrow T."/>
            <person name="Spaulding J."/>
            <person name="Stalker J."/>
            <person name="Stange-Thomann N."/>
            <person name="Stavropoulos S."/>
            <person name="Stone C."/>
            <person name="Strader C."/>
            <person name="Tesfaye S."/>
            <person name="Thomson T."/>
            <person name="Thoulutsang Y."/>
            <person name="Thoulutsang D."/>
            <person name="Topham K."/>
            <person name="Topping I."/>
            <person name="Tsamla T."/>
            <person name="Vassiliev H."/>
            <person name="Vo A."/>
            <person name="Wangchuk T."/>
            <person name="Wangdi T."/>
            <person name="Weiand M."/>
            <person name="Wilkinson J."/>
            <person name="Wilson A."/>
            <person name="Yadav S."/>
            <person name="Young G."/>
            <person name="Yu Q."/>
            <person name="Zembek L."/>
            <person name="Zhong D."/>
            <person name="Zimmer A."/>
            <person name="Zwirko Z."/>
            <person name="Jaffe D.B."/>
            <person name="Alvarez P."/>
            <person name="Brockman W."/>
            <person name="Butler J."/>
            <person name="Chin C."/>
            <person name="Gnerre S."/>
            <person name="Grabherr M."/>
            <person name="Kleber M."/>
            <person name="Mauceli E."/>
            <person name="MacCallum I."/>
        </authorList>
    </citation>
    <scope>NUCLEOTIDE SEQUENCE [LARGE SCALE GENOMIC DNA]</scope>
    <source>
        <strain evidence="3">Tucson 15010-1051.87</strain>
    </source>
</reference>
<protein>
    <submittedName>
        <fullName evidence="2">Uncharacterized protein</fullName>
    </submittedName>
</protein>
<feature type="region of interest" description="Disordered" evidence="1">
    <location>
        <begin position="1"/>
        <end position="42"/>
    </location>
</feature>
<feature type="compositionally biased region" description="Low complexity" evidence="1">
    <location>
        <begin position="24"/>
        <end position="36"/>
    </location>
</feature>
<gene>
    <name evidence="2" type="primary">Dvir\GJ26301</name>
    <name evidence="2" type="ORF">Dvir_GJ26301</name>
</gene>
<dbReference type="AlphaFoldDB" id="A0A0Q9WVL7"/>
<dbReference type="InParanoid" id="A0A0Q9WVL7"/>
<dbReference type="Proteomes" id="UP000008792">
    <property type="component" value="Unassembled WGS sequence"/>
</dbReference>
<keyword evidence="3" id="KW-1185">Reference proteome</keyword>
<evidence type="ECO:0000256" key="1">
    <source>
        <dbReference type="SAM" id="MobiDB-lite"/>
    </source>
</evidence>
<proteinExistence type="predicted"/>
<name>A0A0Q9WVL7_DROVI</name>
<accession>A0A0Q9WVL7</accession>
<dbReference type="EMBL" id="CH940647">
    <property type="protein sequence ID" value="KRF85012.1"/>
    <property type="molecule type" value="Genomic_DNA"/>
</dbReference>
<evidence type="ECO:0000313" key="2">
    <source>
        <dbReference type="EMBL" id="KRF85012.1"/>
    </source>
</evidence>
<organism evidence="2 3">
    <name type="scientific">Drosophila virilis</name>
    <name type="common">Fruit fly</name>
    <dbReference type="NCBI Taxonomy" id="7244"/>
    <lineage>
        <taxon>Eukaryota</taxon>
        <taxon>Metazoa</taxon>
        <taxon>Ecdysozoa</taxon>
        <taxon>Arthropoda</taxon>
        <taxon>Hexapoda</taxon>
        <taxon>Insecta</taxon>
        <taxon>Pterygota</taxon>
        <taxon>Neoptera</taxon>
        <taxon>Endopterygota</taxon>
        <taxon>Diptera</taxon>
        <taxon>Brachycera</taxon>
        <taxon>Muscomorpha</taxon>
        <taxon>Ephydroidea</taxon>
        <taxon>Drosophilidae</taxon>
        <taxon>Drosophila</taxon>
    </lineage>
</organism>
<evidence type="ECO:0000313" key="3">
    <source>
        <dbReference type="Proteomes" id="UP000008792"/>
    </source>
</evidence>